<organism evidence="2 3">
    <name type="scientific">Trichonephila inaurata madagascariensis</name>
    <dbReference type="NCBI Taxonomy" id="2747483"/>
    <lineage>
        <taxon>Eukaryota</taxon>
        <taxon>Metazoa</taxon>
        <taxon>Ecdysozoa</taxon>
        <taxon>Arthropoda</taxon>
        <taxon>Chelicerata</taxon>
        <taxon>Arachnida</taxon>
        <taxon>Araneae</taxon>
        <taxon>Araneomorphae</taxon>
        <taxon>Entelegynae</taxon>
        <taxon>Araneoidea</taxon>
        <taxon>Nephilidae</taxon>
        <taxon>Trichonephila</taxon>
        <taxon>Trichonephila inaurata</taxon>
    </lineage>
</organism>
<protein>
    <submittedName>
        <fullName evidence="2">Uncharacterized protein</fullName>
    </submittedName>
</protein>
<sequence length="52" mass="5913">MGSPNTASRDRGPMHDLGSKSGRHVEEKKEYLLDFMQQNPLLFSHSKLVVQD</sequence>
<feature type="non-terminal residue" evidence="2">
    <location>
        <position position="52"/>
    </location>
</feature>
<feature type="compositionally biased region" description="Basic and acidic residues" evidence="1">
    <location>
        <begin position="8"/>
        <end position="24"/>
    </location>
</feature>
<accession>A0A8X6XCK3</accession>
<dbReference type="EMBL" id="BMAV01007285">
    <property type="protein sequence ID" value="GFY50039.1"/>
    <property type="molecule type" value="Genomic_DNA"/>
</dbReference>
<evidence type="ECO:0000313" key="3">
    <source>
        <dbReference type="Proteomes" id="UP000886998"/>
    </source>
</evidence>
<feature type="region of interest" description="Disordered" evidence="1">
    <location>
        <begin position="1"/>
        <end position="24"/>
    </location>
</feature>
<gene>
    <name evidence="2" type="ORF">TNIN_221401</name>
</gene>
<dbReference type="OrthoDB" id="10386856at2759"/>
<name>A0A8X6XCK3_9ARAC</name>
<reference evidence="2" key="1">
    <citation type="submission" date="2020-08" db="EMBL/GenBank/DDBJ databases">
        <title>Multicomponent nature underlies the extraordinary mechanical properties of spider dragline silk.</title>
        <authorList>
            <person name="Kono N."/>
            <person name="Nakamura H."/>
            <person name="Mori M."/>
            <person name="Yoshida Y."/>
            <person name="Ohtoshi R."/>
            <person name="Malay A.D."/>
            <person name="Moran D.A.P."/>
            <person name="Tomita M."/>
            <person name="Numata K."/>
            <person name="Arakawa K."/>
        </authorList>
    </citation>
    <scope>NUCLEOTIDE SEQUENCE</scope>
</reference>
<keyword evidence="3" id="KW-1185">Reference proteome</keyword>
<dbReference type="AlphaFoldDB" id="A0A8X6XCK3"/>
<evidence type="ECO:0000313" key="2">
    <source>
        <dbReference type="EMBL" id="GFY50039.1"/>
    </source>
</evidence>
<proteinExistence type="predicted"/>
<comment type="caution">
    <text evidence="2">The sequence shown here is derived from an EMBL/GenBank/DDBJ whole genome shotgun (WGS) entry which is preliminary data.</text>
</comment>
<dbReference type="Proteomes" id="UP000886998">
    <property type="component" value="Unassembled WGS sequence"/>
</dbReference>
<evidence type="ECO:0000256" key="1">
    <source>
        <dbReference type="SAM" id="MobiDB-lite"/>
    </source>
</evidence>